<evidence type="ECO:0000256" key="1">
    <source>
        <dbReference type="SAM" id="Coils"/>
    </source>
</evidence>
<evidence type="ECO:0000313" key="4">
    <source>
        <dbReference type="Proteomes" id="UP000001058"/>
    </source>
</evidence>
<dbReference type="EMBL" id="GL378350">
    <property type="protein sequence ID" value="EFJ46597.1"/>
    <property type="molecule type" value="Genomic_DNA"/>
</dbReference>
<feature type="region of interest" description="Disordered" evidence="2">
    <location>
        <begin position="251"/>
        <end position="333"/>
    </location>
</feature>
<evidence type="ECO:0000313" key="3">
    <source>
        <dbReference type="EMBL" id="EFJ46597.1"/>
    </source>
</evidence>
<dbReference type="SUPFAM" id="SSF58022">
    <property type="entry name" value="XRCC4, C-terminal oligomerization domain"/>
    <property type="match status" value="1"/>
</dbReference>
<feature type="coiled-coil region" evidence="1">
    <location>
        <begin position="179"/>
        <end position="242"/>
    </location>
</feature>
<dbReference type="AlphaFoldDB" id="D8U115"/>
<feature type="region of interest" description="Disordered" evidence="2">
    <location>
        <begin position="365"/>
        <end position="390"/>
    </location>
</feature>
<proteinExistence type="predicted"/>
<dbReference type="RefSeq" id="XP_002952454.1">
    <property type="nucleotide sequence ID" value="XM_002952408.1"/>
</dbReference>
<dbReference type="KEGG" id="vcn:VOLCADRAFT_105502"/>
<dbReference type="Proteomes" id="UP000001058">
    <property type="component" value="Unassembled WGS sequence"/>
</dbReference>
<accession>D8U115</accession>
<keyword evidence="4" id="KW-1185">Reference proteome</keyword>
<dbReference type="GeneID" id="9628627"/>
<evidence type="ECO:0000256" key="2">
    <source>
        <dbReference type="SAM" id="MobiDB-lite"/>
    </source>
</evidence>
<dbReference type="InParanoid" id="D8U115"/>
<reference evidence="3 4" key="1">
    <citation type="journal article" date="2010" name="Science">
        <title>Genomic analysis of organismal complexity in the multicellular green alga Volvox carteri.</title>
        <authorList>
            <person name="Prochnik S.E."/>
            <person name="Umen J."/>
            <person name="Nedelcu A.M."/>
            <person name="Hallmann A."/>
            <person name="Miller S.M."/>
            <person name="Nishii I."/>
            <person name="Ferris P."/>
            <person name="Kuo A."/>
            <person name="Mitros T."/>
            <person name="Fritz-Laylin L.K."/>
            <person name="Hellsten U."/>
            <person name="Chapman J."/>
            <person name="Simakov O."/>
            <person name="Rensing S.A."/>
            <person name="Terry A."/>
            <person name="Pangilinan J."/>
            <person name="Kapitonov V."/>
            <person name="Jurka J."/>
            <person name="Salamov A."/>
            <person name="Shapiro H."/>
            <person name="Schmutz J."/>
            <person name="Grimwood J."/>
            <person name="Lindquist E."/>
            <person name="Lucas S."/>
            <person name="Grigoriev I.V."/>
            <person name="Schmitt R."/>
            <person name="Kirk D."/>
            <person name="Rokhsar D.S."/>
        </authorList>
    </citation>
    <scope>NUCLEOTIDE SEQUENCE [LARGE SCALE GENOMIC DNA]</scope>
    <source>
        <strain evidence="4">f. Nagariensis / Eve</strain>
    </source>
</reference>
<organism evidence="4">
    <name type="scientific">Volvox carteri f. nagariensis</name>
    <dbReference type="NCBI Taxonomy" id="3068"/>
    <lineage>
        <taxon>Eukaryota</taxon>
        <taxon>Viridiplantae</taxon>
        <taxon>Chlorophyta</taxon>
        <taxon>core chlorophytes</taxon>
        <taxon>Chlorophyceae</taxon>
        <taxon>CS clade</taxon>
        <taxon>Chlamydomonadales</taxon>
        <taxon>Volvocaceae</taxon>
        <taxon>Volvox</taxon>
    </lineage>
</organism>
<sequence length="463" mass="49920">MDPDLKKLYARAIDTPAGKCFCLVMSGADVDGDGFDVTVFHARSLRTYAGKNLRAPPRWIKPDLWMPLALRALATETAPEGVRFNFNPDTGALSWTWPAKEVGMSAGAQQAVMLKRVELGVGAGVGGGGGGEGGNGGSASTSTSTPLEDMMATVWESCYRLMVSCRQLDSQLQRQSDCLSRTRRELQDCTERHKSLVQELHVKFARVLDAKKDKLIEQRARIQELEEQLAAAKQELELLMAETQPATRVAPLPASAQPTPLLLQPQQPLPPPPPQQQFLLQSGQGTVLQPLLGGPGGDGAGRGGGGGAAPRSSEPGQAARQGDSTVLKPDGAGPSGGFAIAAAATGRDGPSSTIAGIRHNYMYSDAAGPLHDRPHGKKHTQTGQQHMYPKHEPPRAAWEVHTNIFTGGIKKRRRFVHAVIGGGRYWNNIERMEQRGRGRQGPQGEKWNPASCQEVFSWLAERK</sequence>
<feature type="compositionally biased region" description="Low complexity" evidence="2">
    <location>
        <begin position="251"/>
        <end position="266"/>
    </location>
</feature>
<protein>
    <submittedName>
        <fullName evidence="3">Uncharacterized protein</fullName>
    </submittedName>
</protein>
<feature type="compositionally biased region" description="Low complexity" evidence="2">
    <location>
        <begin position="276"/>
        <end position="292"/>
    </location>
</feature>
<keyword evidence="1" id="KW-0175">Coiled coil</keyword>
<feature type="compositionally biased region" description="Gly residues" evidence="2">
    <location>
        <begin position="293"/>
        <end position="308"/>
    </location>
</feature>
<dbReference type="OrthoDB" id="547258at2759"/>
<gene>
    <name evidence="3" type="ORF">VOLCADRAFT_105502</name>
</gene>
<name>D8U115_VOLCA</name>